<dbReference type="Proteomes" id="UP000637774">
    <property type="component" value="Unassembled WGS sequence"/>
</dbReference>
<protein>
    <recommendedName>
        <fullName evidence="3">Tetratricopeptide repeat protein</fullName>
    </recommendedName>
</protein>
<keyword evidence="2" id="KW-1185">Reference proteome</keyword>
<sequence>MPQYGGVKKTAQLLFYDQQFLTDCDSKFPDRKEAAAYFQAKGWQFLQSGDPNTAMKRFNQAWLLDSTNAGAYWGFGAVTGQRQQHDESLKYLLLSQRYDSTNKRLLVDIALSRLNRYSGNKQVTEVDQAIKELHLFLVDSMNTKQHVSAYANAYSHLAGAYTIKQDYAMAWKYVDLANQSVPRTVRDELWYKQLKRQSPRK</sequence>
<dbReference type="EMBL" id="BMGY01000003">
    <property type="protein sequence ID" value="GGH80389.1"/>
    <property type="molecule type" value="Genomic_DNA"/>
</dbReference>
<evidence type="ECO:0000313" key="2">
    <source>
        <dbReference type="Proteomes" id="UP000637774"/>
    </source>
</evidence>
<evidence type="ECO:0000313" key="1">
    <source>
        <dbReference type="EMBL" id="GGH80389.1"/>
    </source>
</evidence>
<gene>
    <name evidence="1" type="ORF">GCM10011495_05540</name>
</gene>
<reference evidence="2" key="1">
    <citation type="journal article" date="2019" name="Int. J. Syst. Evol. Microbiol.">
        <title>The Global Catalogue of Microorganisms (GCM) 10K type strain sequencing project: providing services to taxonomists for standard genome sequencing and annotation.</title>
        <authorList>
            <consortium name="The Broad Institute Genomics Platform"/>
            <consortium name="The Broad Institute Genome Sequencing Center for Infectious Disease"/>
            <person name="Wu L."/>
            <person name="Ma J."/>
        </authorList>
    </citation>
    <scope>NUCLEOTIDE SEQUENCE [LARGE SCALE GENOMIC DNA]</scope>
    <source>
        <strain evidence="2">CGMCC 1.14966</strain>
    </source>
</reference>
<dbReference type="InterPro" id="IPR011990">
    <property type="entry name" value="TPR-like_helical_dom_sf"/>
</dbReference>
<dbReference type="Gene3D" id="1.25.40.10">
    <property type="entry name" value="Tetratricopeptide repeat domain"/>
    <property type="match status" value="1"/>
</dbReference>
<evidence type="ECO:0008006" key="3">
    <source>
        <dbReference type="Google" id="ProtNLM"/>
    </source>
</evidence>
<name>A0ABQ1ZYD9_9BACT</name>
<accession>A0ABQ1ZYD9</accession>
<organism evidence="1 2">
    <name type="scientific">Hymenobacter frigidus</name>
    <dbReference type="NCBI Taxonomy" id="1524095"/>
    <lineage>
        <taxon>Bacteria</taxon>
        <taxon>Pseudomonadati</taxon>
        <taxon>Bacteroidota</taxon>
        <taxon>Cytophagia</taxon>
        <taxon>Cytophagales</taxon>
        <taxon>Hymenobacteraceae</taxon>
        <taxon>Hymenobacter</taxon>
    </lineage>
</organism>
<dbReference type="SUPFAM" id="SSF48452">
    <property type="entry name" value="TPR-like"/>
    <property type="match status" value="1"/>
</dbReference>
<proteinExistence type="predicted"/>
<comment type="caution">
    <text evidence="1">The sequence shown here is derived from an EMBL/GenBank/DDBJ whole genome shotgun (WGS) entry which is preliminary data.</text>
</comment>